<dbReference type="Proteomes" id="UP001519306">
    <property type="component" value="Unassembled WGS sequence"/>
</dbReference>
<evidence type="ECO:0000259" key="3">
    <source>
        <dbReference type="PROSITE" id="PS50893"/>
    </source>
</evidence>
<dbReference type="InterPro" id="IPR003593">
    <property type="entry name" value="AAA+_ATPase"/>
</dbReference>
<dbReference type="PANTHER" id="PTHR42855">
    <property type="entry name" value="ABC TRANSPORTER ATP-BINDING SUBUNIT"/>
    <property type="match status" value="1"/>
</dbReference>
<keyword evidence="1" id="KW-0547">Nucleotide-binding</keyword>
<dbReference type="EMBL" id="JAGGLJ010000003">
    <property type="protein sequence ID" value="MBP2024820.1"/>
    <property type="molecule type" value="Genomic_DNA"/>
</dbReference>
<reference evidence="4 5" key="1">
    <citation type="submission" date="2021-03" db="EMBL/GenBank/DDBJ databases">
        <title>Genomic Encyclopedia of Type Strains, Phase IV (KMG-IV): sequencing the most valuable type-strain genomes for metagenomic binning, comparative biology and taxonomic classification.</title>
        <authorList>
            <person name="Goeker M."/>
        </authorList>
    </citation>
    <scope>NUCLEOTIDE SEQUENCE [LARGE SCALE GENOMIC DNA]</scope>
    <source>
        <strain evidence="4 5">DSM 27563</strain>
    </source>
</reference>
<accession>A0ABS4KAL9</accession>
<evidence type="ECO:0000256" key="1">
    <source>
        <dbReference type="ARBA" id="ARBA00022741"/>
    </source>
</evidence>
<dbReference type="InterPro" id="IPR017871">
    <property type="entry name" value="ABC_transporter-like_CS"/>
</dbReference>
<dbReference type="InterPro" id="IPR027417">
    <property type="entry name" value="P-loop_NTPase"/>
</dbReference>
<dbReference type="InterPro" id="IPR003439">
    <property type="entry name" value="ABC_transporter-like_ATP-bd"/>
</dbReference>
<dbReference type="PANTHER" id="PTHR42855:SF2">
    <property type="entry name" value="DRUG RESISTANCE ABC TRANSPORTER,ATP-BINDING PROTEIN"/>
    <property type="match status" value="1"/>
</dbReference>
<dbReference type="SUPFAM" id="SSF52540">
    <property type="entry name" value="P-loop containing nucleoside triphosphate hydrolases"/>
    <property type="match status" value="2"/>
</dbReference>
<organism evidence="4 5">
    <name type="scientific">Peptoniphilus stercorisuis</name>
    <dbReference type="NCBI Taxonomy" id="1436965"/>
    <lineage>
        <taxon>Bacteria</taxon>
        <taxon>Bacillati</taxon>
        <taxon>Bacillota</taxon>
        <taxon>Tissierellia</taxon>
        <taxon>Tissierellales</taxon>
        <taxon>Peptoniphilaceae</taxon>
        <taxon>Peptoniphilus</taxon>
    </lineage>
</organism>
<gene>
    <name evidence="4" type="ORF">J2Z71_000343</name>
</gene>
<dbReference type="InterPro" id="IPR051309">
    <property type="entry name" value="ABCF_ATPase"/>
</dbReference>
<evidence type="ECO:0000256" key="2">
    <source>
        <dbReference type="ARBA" id="ARBA00022840"/>
    </source>
</evidence>
<dbReference type="RefSeq" id="WP_210060128.1">
    <property type="nucleotide sequence ID" value="NZ_JAGGLJ010000003.1"/>
</dbReference>
<feature type="domain" description="ABC transporter" evidence="3">
    <location>
        <begin position="325"/>
        <end position="540"/>
    </location>
</feature>
<evidence type="ECO:0000313" key="4">
    <source>
        <dbReference type="EMBL" id="MBP2024820.1"/>
    </source>
</evidence>
<keyword evidence="2 4" id="KW-0067">ATP-binding</keyword>
<dbReference type="Gene3D" id="3.40.50.300">
    <property type="entry name" value="P-loop containing nucleotide triphosphate hydrolases"/>
    <property type="match status" value="2"/>
</dbReference>
<evidence type="ECO:0000313" key="5">
    <source>
        <dbReference type="Proteomes" id="UP001519306"/>
    </source>
</evidence>
<dbReference type="GO" id="GO:0005524">
    <property type="term" value="F:ATP binding"/>
    <property type="evidence" value="ECO:0007669"/>
    <property type="project" value="UniProtKB-KW"/>
</dbReference>
<dbReference type="Pfam" id="PF00005">
    <property type="entry name" value="ABC_tran"/>
    <property type="match status" value="2"/>
</dbReference>
<sequence>MLKVNNLSYWQLQKDLYKEISFSVEEKDHCAFIGINGSGKSTLIDLIINSEKHSYNGDIELDNNAIIGYISQFSNMDDIKDLTIFEYIAKDYLTLQKELENICIEMETSSEIEKLLEEYQRVSDDLDALGGSDFEQSISKKMNLANLSNYNELLISELSSGEFKLVKIIKEMLQNPDLLIMDEPDAFLDFENLNSLRNLINSYKGTLLVVTHNRYLLNNCFNKILHLENTLVQEFNGKYIDYKFSLLESKIELQELSIKDEEEIERNEVILRKYRKAASLNPDAGIGKYAKARATIIQRLEDRKTNAPFVYIKEPEINLYTEKEIDDDIVLEVKDLNISFDESILENISFDILKNEKVAIVGANGTGKTSLLRKLYKNNDNSIKYNELVDFEYLSQAQGEVLDENNTVFEELSQCNFETREDIILSLEKYNFNEEFLEQKISSLSGGEKNLIQIIKIESAKSNMLLLDEPTSHLDTYSQIALEKAVKNYNGSVLMVSHDLYFIINTMDYVLLVEDKSIRRINMKKFKKLVYSKYFERETMELEEKKKLLETKIEKALEDNNFELAQVLALELSETIKLI</sequence>
<comment type="caution">
    <text evidence="4">The sequence shown here is derived from an EMBL/GenBank/DDBJ whole genome shotgun (WGS) entry which is preliminary data.</text>
</comment>
<protein>
    <submittedName>
        <fullName evidence="4">ATP-binding cassette subfamily F protein 3</fullName>
    </submittedName>
</protein>
<proteinExistence type="predicted"/>
<name>A0ABS4KAL9_9FIRM</name>
<dbReference type="SMART" id="SM00382">
    <property type="entry name" value="AAA"/>
    <property type="match status" value="2"/>
</dbReference>
<dbReference type="PROSITE" id="PS50893">
    <property type="entry name" value="ABC_TRANSPORTER_2"/>
    <property type="match status" value="2"/>
</dbReference>
<feature type="domain" description="ABC transporter" evidence="3">
    <location>
        <begin position="2"/>
        <end position="254"/>
    </location>
</feature>
<dbReference type="PROSITE" id="PS00211">
    <property type="entry name" value="ABC_TRANSPORTER_1"/>
    <property type="match status" value="1"/>
</dbReference>
<keyword evidence="5" id="KW-1185">Reference proteome</keyword>